<evidence type="ECO:0000256" key="5">
    <source>
        <dbReference type="ARBA" id="ARBA00022989"/>
    </source>
</evidence>
<sequence>MNLILRLAWRNIFRNGRRTFLTCLLLACSLIALVLTDGVMRGMMDLMVETTTRTFAGEAQAHKKGFRDSFDVDLYIEDISIVANKLEADVAIEAYTIRTMSGAMMSSADNMAGGLLWGVDGEREAKVSKLKEALVDGSYLTGKDNEILIGEELADLLSVELGDRIVVTLSQVDGGELSQALFRLSGIFKFGMREIDSSMIFINLAQSRKILGMEAGAHQVAFNFVNAKDAVDPESATIRSLSTGDIEAASWVDLQPQMSAMLAMVDFSLLIVGGILFLIASLGIINSMFMSIYERIYEFGVAMAIGTRPSQMVTLIMAEAFFLALLSIVGGMIVSYFLIDYFSVAGIPMGDMEFEGISIHNNIKTIFDISQFTVLPLSVVALTLVAAIYPALFTARIVPSEALHKSL</sequence>
<reference evidence="10 11" key="1">
    <citation type="journal article" date="2010" name="J. Bacteriol.">
        <title>Genome sequence of the oligotrophic marine Gammaproteobacterium HTCC2143, isolated from the Oregon Coast.</title>
        <authorList>
            <person name="Oh H.M."/>
            <person name="Kang I."/>
            <person name="Ferriera S."/>
            <person name="Giovannoni S.J."/>
            <person name="Cho J.C."/>
        </authorList>
    </citation>
    <scope>NUCLEOTIDE SEQUENCE [LARGE SCALE GENOMIC DNA]</scope>
    <source>
        <strain evidence="10 11">HTCC2143</strain>
    </source>
</reference>
<feature type="domain" description="ABC3 transporter permease C-terminal" evidence="8">
    <location>
        <begin position="271"/>
        <end position="397"/>
    </location>
</feature>
<accession>A0YA58</accession>
<feature type="transmembrane region" description="Helical" evidence="7">
    <location>
        <begin position="374"/>
        <end position="398"/>
    </location>
</feature>
<feature type="domain" description="MacB-like periplasmic core" evidence="9">
    <location>
        <begin position="19"/>
        <end position="236"/>
    </location>
</feature>
<comment type="caution">
    <text evidence="10">The sequence shown here is derived from an EMBL/GenBank/DDBJ whole genome shotgun (WGS) entry which is preliminary data.</text>
</comment>
<comment type="similarity">
    <text evidence="2">Belongs to the ABC-4 integral membrane protein family. LolC/E subfamily.</text>
</comment>
<evidence type="ECO:0000256" key="1">
    <source>
        <dbReference type="ARBA" id="ARBA00004651"/>
    </source>
</evidence>
<dbReference type="EMBL" id="AAVT01000001">
    <property type="protein sequence ID" value="EAW33012.1"/>
    <property type="molecule type" value="Genomic_DNA"/>
</dbReference>
<evidence type="ECO:0000256" key="3">
    <source>
        <dbReference type="ARBA" id="ARBA00022475"/>
    </source>
</evidence>
<keyword evidence="5 7" id="KW-1133">Transmembrane helix</keyword>
<keyword evidence="11" id="KW-1185">Reference proteome</keyword>
<keyword evidence="3" id="KW-1003">Cell membrane</keyword>
<proteinExistence type="inferred from homology"/>
<evidence type="ECO:0000313" key="10">
    <source>
        <dbReference type="EMBL" id="EAW33012.1"/>
    </source>
</evidence>
<feature type="transmembrane region" description="Helical" evidence="7">
    <location>
        <begin position="267"/>
        <end position="292"/>
    </location>
</feature>
<dbReference type="AlphaFoldDB" id="A0YA58"/>
<organism evidence="10 11">
    <name type="scientific">marine gamma proteobacterium HTCC2143</name>
    <dbReference type="NCBI Taxonomy" id="247633"/>
    <lineage>
        <taxon>Bacteria</taxon>
        <taxon>Pseudomonadati</taxon>
        <taxon>Pseudomonadota</taxon>
        <taxon>Gammaproteobacteria</taxon>
        <taxon>Cellvibrionales</taxon>
        <taxon>Spongiibacteraceae</taxon>
        <taxon>BD1-7 clade</taxon>
    </lineage>
</organism>
<dbReference type="Pfam" id="PF02687">
    <property type="entry name" value="FtsX"/>
    <property type="match status" value="1"/>
</dbReference>
<protein>
    <submittedName>
        <fullName evidence="10">Putative ABC transporter, permease protein</fullName>
    </submittedName>
</protein>
<comment type="subcellular location">
    <subcellularLocation>
        <location evidence="1">Cell membrane</location>
        <topology evidence="1">Multi-pass membrane protein</topology>
    </subcellularLocation>
</comment>
<dbReference type="Pfam" id="PF12704">
    <property type="entry name" value="MacB_PCD"/>
    <property type="match status" value="1"/>
</dbReference>
<dbReference type="Proteomes" id="UP000004931">
    <property type="component" value="Unassembled WGS sequence"/>
</dbReference>
<dbReference type="InterPro" id="IPR025857">
    <property type="entry name" value="MacB_PCD"/>
</dbReference>
<dbReference type="GO" id="GO:0044874">
    <property type="term" value="P:lipoprotein localization to outer membrane"/>
    <property type="evidence" value="ECO:0007669"/>
    <property type="project" value="TreeGrafter"/>
</dbReference>
<evidence type="ECO:0000256" key="4">
    <source>
        <dbReference type="ARBA" id="ARBA00022692"/>
    </source>
</evidence>
<dbReference type="InterPro" id="IPR003838">
    <property type="entry name" value="ABC3_permease_C"/>
</dbReference>
<dbReference type="STRING" id="247633.GP2143_17191"/>
<evidence type="ECO:0000256" key="7">
    <source>
        <dbReference type="SAM" id="Phobius"/>
    </source>
</evidence>
<evidence type="ECO:0000256" key="6">
    <source>
        <dbReference type="ARBA" id="ARBA00023136"/>
    </source>
</evidence>
<dbReference type="OrthoDB" id="9770036at2"/>
<dbReference type="PANTHER" id="PTHR30489">
    <property type="entry name" value="LIPOPROTEIN-RELEASING SYSTEM TRANSMEMBRANE PROTEIN LOLE"/>
    <property type="match status" value="1"/>
</dbReference>
<evidence type="ECO:0000259" key="8">
    <source>
        <dbReference type="Pfam" id="PF02687"/>
    </source>
</evidence>
<dbReference type="GO" id="GO:0098797">
    <property type="term" value="C:plasma membrane protein complex"/>
    <property type="evidence" value="ECO:0007669"/>
    <property type="project" value="TreeGrafter"/>
</dbReference>
<dbReference type="PANTHER" id="PTHR30489:SF0">
    <property type="entry name" value="LIPOPROTEIN-RELEASING SYSTEM TRANSMEMBRANE PROTEIN LOLE"/>
    <property type="match status" value="1"/>
</dbReference>
<name>A0YA58_9GAMM</name>
<gene>
    <name evidence="10" type="ORF">GP2143_17191</name>
</gene>
<evidence type="ECO:0000256" key="2">
    <source>
        <dbReference type="ARBA" id="ARBA00005236"/>
    </source>
</evidence>
<evidence type="ECO:0000313" key="11">
    <source>
        <dbReference type="Proteomes" id="UP000004931"/>
    </source>
</evidence>
<keyword evidence="6 7" id="KW-0472">Membrane</keyword>
<dbReference type="InterPro" id="IPR051447">
    <property type="entry name" value="Lipoprotein-release_system"/>
</dbReference>
<keyword evidence="4 7" id="KW-0812">Transmembrane</keyword>
<dbReference type="eggNOG" id="COG4591">
    <property type="taxonomic scope" value="Bacteria"/>
</dbReference>
<feature type="transmembrane region" description="Helical" evidence="7">
    <location>
        <begin position="313"/>
        <end position="339"/>
    </location>
</feature>
<evidence type="ECO:0000259" key="9">
    <source>
        <dbReference type="Pfam" id="PF12704"/>
    </source>
</evidence>